<reference evidence="1 2" key="1">
    <citation type="submission" date="2017-08" db="EMBL/GenBank/DDBJ databases">
        <title>Infants hospitalized years apart are colonized by the same room-sourced microbial strains.</title>
        <authorList>
            <person name="Brooks B."/>
            <person name="Olm M.R."/>
            <person name="Firek B.A."/>
            <person name="Baker R."/>
            <person name="Thomas B.C."/>
            <person name="Morowitz M.J."/>
            <person name="Banfield J.F."/>
        </authorList>
    </citation>
    <scope>NUCLEOTIDE SEQUENCE [LARGE SCALE GENOMIC DNA]</scope>
    <source>
        <strain evidence="1">S2_003_000_R2_14</strain>
    </source>
</reference>
<dbReference type="AlphaFoldDB" id="A0A2W5TKP5"/>
<dbReference type="EMBL" id="QFQP01000004">
    <property type="protein sequence ID" value="PZR16159.1"/>
    <property type="molecule type" value="Genomic_DNA"/>
</dbReference>
<proteinExistence type="predicted"/>
<protein>
    <submittedName>
        <fullName evidence="1">Uncharacterized protein</fullName>
    </submittedName>
</protein>
<evidence type="ECO:0000313" key="1">
    <source>
        <dbReference type="EMBL" id="PZR16159.1"/>
    </source>
</evidence>
<organism evidence="1 2">
    <name type="scientific">Archangium gephyra</name>
    <dbReference type="NCBI Taxonomy" id="48"/>
    <lineage>
        <taxon>Bacteria</taxon>
        <taxon>Pseudomonadati</taxon>
        <taxon>Myxococcota</taxon>
        <taxon>Myxococcia</taxon>
        <taxon>Myxococcales</taxon>
        <taxon>Cystobacterineae</taxon>
        <taxon>Archangiaceae</taxon>
        <taxon>Archangium</taxon>
    </lineage>
</organism>
<name>A0A2W5TKP5_9BACT</name>
<sequence length="398" mass="43399">MKAVRWTLNYDLREFDSVWTWLHSLPKSPTRDRAIAAAGLIAVAELDLNVFDETLNAFNESIPSFPDDARLPLWRAYVQHLKARKNNDAAALAASWDALRRTSVDYPGFTLFGLTLAIGGDASATPELLEEGLRAFDAVIDDTERMQLLAHPGDLQRSRRLGDSPVGPFNIPAMQAMIGDLALRLDRPEVAARAYYTATRANFAYRWPWRAEVQRRLENMNAVKEGFKAGTEWSLGSRGVGARGVPTPVTDARFGGRVGNGSCTVCHTHASTLDEGATADVGWLNVRVKSPASIPNLQPVAFALPDGKDPIPTGFAIAPYIDSEAGYDFDVNEALFKGEYFIPASPGRWFVAVQASSEGTEYQGYAAQGLGAQWFVDVKAGTVADLTAAPIELLKRPN</sequence>
<gene>
    <name evidence="1" type="ORF">DI536_07675</name>
</gene>
<dbReference type="Proteomes" id="UP000249061">
    <property type="component" value="Unassembled WGS sequence"/>
</dbReference>
<comment type="caution">
    <text evidence="1">The sequence shown here is derived from an EMBL/GenBank/DDBJ whole genome shotgun (WGS) entry which is preliminary data.</text>
</comment>
<evidence type="ECO:0000313" key="2">
    <source>
        <dbReference type="Proteomes" id="UP000249061"/>
    </source>
</evidence>
<accession>A0A2W5TKP5</accession>